<comment type="caution">
    <text evidence="1">The sequence shown here is derived from an EMBL/GenBank/DDBJ whole genome shotgun (WGS) entry which is preliminary data.</text>
</comment>
<protein>
    <submittedName>
        <fullName evidence="1">Uncharacterized protein</fullName>
    </submittedName>
</protein>
<reference evidence="1 2" key="1">
    <citation type="submission" date="2010-07" db="EMBL/GenBank/DDBJ databases">
        <authorList>
            <person name="Muzny D."/>
            <person name="Qin X."/>
            <person name="Deng J."/>
            <person name="Jiang H."/>
            <person name="Liu Y."/>
            <person name="Qu J."/>
            <person name="Song X.-Z."/>
            <person name="Zhang L."/>
            <person name="Thornton R."/>
            <person name="Coyle M."/>
            <person name="Francisco L."/>
            <person name="Jackson L."/>
            <person name="Javaid M."/>
            <person name="Korchina V."/>
            <person name="Kovar C."/>
            <person name="Mata R."/>
            <person name="Mathew T."/>
            <person name="Ngo R."/>
            <person name="Nguyen L."/>
            <person name="Nguyen N."/>
            <person name="Okwuonu G."/>
            <person name="Ongeri F."/>
            <person name="Pham C."/>
            <person name="Simmons D."/>
            <person name="Wilczek-Boney K."/>
            <person name="Hale W."/>
            <person name="Jakkamsetti A."/>
            <person name="Pham P."/>
            <person name="Ruth R."/>
            <person name="San Lucas F."/>
            <person name="Warren J."/>
            <person name="Zhang J."/>
            <person name="Zhao Z."/>
            <person name="Zhou C."/>
            <person name="Zhu D."/>
            <person name="Lee S."/>
            <person name="Bess C."/>
            <person name="Blankenburg K."/>
            <person name="Forbes L."/>
            <person name="Fu Q."/>
            <person name="Gubbala S."/>
            <person name="Hirani K."/>
            <person name="Jayaseelan J.C."/>
            <person name="Lara F."/>
            <person name="Munidasa M."/>
            <person name="Palculict T."/>
            <person name="Patil S."/>
            <person name="Pu L.-L."/>
            <person name="Saada N."/>
            <person name="Tang L."/>
            <person name="Weissenberger G."/>
            <person name="Zhu Y."/>
            <person name="Hemphill L."/>
            <person name="Shang Y."/>
            <person name="Youmans B."/>
            <person name="Ayvaz T."/>
            <person name="Ross M."/>
            <person name="Santibanez J."/>
            <person name="Aqrawi P."/>
            <person name="Gross S."/>
            <person name="Joshi V."/>
            <person name="Fowler G."/>
            <person name="Nazareth L."/>
            <person name="Reid J."/>
            <person name="Worley K."/>
            <person name="Petrosino J."/>
            <person name="Highlander S."/>
            <person name="Gibbs R."/>
        </authorList>
    </citation>
    <scope>NUCLEOTIDE SEQUENCE [LARGE SCALE GENOMIC DNA]</scope>
    <source>
        <strain evidence="1 2">ATCC 13091</strain>
    </source>
</reference>
<name>E0NCN1_NEIM3</name>
<evidence type="ECO:0000313" key="1">
    <source>
        <dbReference type="EMBL" id="EFM03300.1"/>
    </source>
</evidence>
<evidence type="ECO:0000313" key="2">
    <source>
        <dbReference type="Proteomes" id="UP000005526"/>
    </source>
</evidence>
<accession>E0NCN1</accession>
<dbReference type="EMBL" id="AEEF01000116">
    <property type="protein sequence ID" value="EFM03300.1"/>
    <property type="molecule type" value="Genomic_DNA"/>
</dbReference>
<sequence length="39" mass="4520">MNRPAFGEKTKSIFQKNILSYWIFCAEITGHYKSGVLKI</sequence>
<organism evidence="1 2">
    <name type="scientific">Neisseria meningitidis serogroup B (strain ATCC 13091 / M2091)</name>
    <dbReference type="NCBI Taxonomy" id="862513"/>
    <lineage>
        <taxon>Bacteria</taxon>
        <taxon>Pseudomonadati</taxon>
        <taxon>Pseudomonadota</taxon>
        <taxon>Betaproteobacteria</taxon>
        <taxon>Neisseriales</taxon>
        <taxon>Neisseriaceae</taxon>
        <taxon>Neisseria</taxon>
    </lineage>
</organism>
<dbReference type="Proteomes" id="UP000005526">
    <property type="component" value="Unassembled WGS sequence"/>
</dbReference>
<gene>
    <name evidence="1" type="ORF">HMPREF0602_2263</name>
</gene>
<dbReference type="AlphaFoldDB" id="E0NCN1"/>
<proteinExistence type="predicted"/>
<dbReference type="HOGENOM" id="CLU_3313286_0_0_4"/>